<dbReference type="Proteomes" id="UP000009170">
    <property type="component" value="Unassembled WGS sequence"/>
</dbReference>
<dbReference type="InterPro" id="IPR000184">
    <property type="entry name" value="Bac_surfAg_D15"/>
</dbReference>
<keyword evidence="2" id="KW-0472">Membrane</keyword>
<evidence type="ECO:0000313" key="7">
    <source>
        <dbReference type="EMBL" id="CAL52071.1"/>
    </source>
</evidence>
<dbReference type="Gene3D" id="3.10.20.310">
    <property type="entry name" value="membrane protein fhac"/>
    <property type="match status" value="2"/>
</dbReference>
<keyword evidence="1" id="KW-1002">Plastid outer membrane</keyword>
<feature type="region of interest" description="Disordered" evidence="4">
    <location>
        <begin position="92"/>
        <end position="128"/>
    </location>
</feature>
<dbReference type="InterPro" id="IPR057355">
    <property type="entry name" value="POTRA2_Toc75"/>
</dbReference>
<evidence type="ECO:0000256" key="4">
    <source>
        <dbReference type="SAM" id="MobiDB-lite"/>
    </source>
</evidence>
<dbReference type="Pfam" id="PF01103">
    <property type="entry name" value="Omp85"/>
    <property type="match status" value="1"/>
</dbReference>
<dbReference type="FunCoup" id="Q01F30">
    <property type="interactions" value="507"/>
</dbReference>
<keyword evidence="1" id="KW-0934">Plastid</keyword>
<reference evidence="7 8" key="2">
    <citation type="journal article" date="2014" name="BMC Genomics">
        <title>An improved genome of the model marine alga Ostreococcus tauri unfolds by assessing Illumina de novo assemblies.</title>
        <authorList>
            <person name="Blanc-Mathieu R."/>
            <person name="Verhelst B."/>
            <person name="Derelle E."/>
            <person name="Rombauts S."/>
            <person name="Bouget F.Y."/>
            <person name="Carre I."/>
            <person name="Chateau A."/>
            <person name="Eyre-Walker A."/>
            <person name="Grimsley N."/>
            <person name="Moreau H."/>
            <person name="Piegu B."/>
            <person name="Rivals E."/>
            <person name="Schackwitz W."/>
            <person name="Van de Peer Y."/>
            <person name="Piganeau G."/>
        </authorList>
    </citation>
    <scope>NUCLEOTIDE SEQUENCE [LARGE SCALE GENOMIC DNA]</scope>
    <source>
        <strain evidence="8">OTTH 0595 / CCAP 157/2 / RCC745</strain>
    </source>
</reference>
<dbReference type="EMBL" id="CAID01000002">
    <property type="protein sequence ID" value="CAL52071.1"/>
    <property type="molecule type" value="Genomic_DNA"/>
</dbReference>
<reference evidence="8" key="1">
    <citation type="journal article" date="2006" name="Proc. Natl. Acad. Sci. U.S.A.">
        <title>Genome analysis of the smallest free-living eukaryote Ostreococcus tauri unveils many unique features.</title>
        <authorList>
            <person name="Derelle E."/>
            <person name="Ferraz C."/>
            <person name="Rombauts S."/>
            <person name="Rouze P."/>
            <person name="Worden A.Z."/>
            <person name="Robbens S."/>
            <person name="Partensky F."/>
            <person name="Degroeve S."/>
            <person name="Echeynie S."/>
            <person name="Cooke R."/>
            <person name="Saeys Y."/>
            <person name="Wuyts J."/>
            <person name="Jabbari K."/>
            <person name="Bowler C."/>
            <person name="Panaud O."/>
            <person name="Piegu B."/>
            <person name="Ball S.G."/>
            <person name="Ral J.-P."/>
            <person name="Bouget F.-Y."/>
            <person name="Piganeau G."/>
            <person name="De Baets B."/>
            <person name="Picard A."/>
            <person name="Delseny M."/>
            <person name="Demaille J."/>
            <person name="Van de Peer Y."/>
            <person name="Moreau H."/>
        </authorList>
    </citation>
    <scope>NUCLEOTIDE SEQUENCE [LARGE SCALE GENOMIC DNA]</scope>
    <source>
        <strain evidence="8">OTTH 0595 / CCAP 157/2 / RCC745</strain>
    </source>
</reference>
<protein>
    <submittedName>
        <fullName evidence="7">Surface antigen variable number</fullName>
    </submittedName>
</protein>
<accession>Q01F30</accession>
<proteinExistence type="predicted"/>
<dbReference type="InParanoid" id="Q01F30"/>
<evidence type="ECO:0000256" key="2">
    <source>
        <dbReference type="ARBA" id="ARBA00023136"/>
    </source>
</evidence>
<dbReference type="Gene3D" id="2.40.160.50">
    <property type="entry name" value="membrane protein fhac: a member of the omp85/tpsb transporter family"/>
    <property type="match status" value="1"/>
</dbReference>
<comment type="subcellular location">
    <subcellularLocation>
        <location evidence="3">Plastid</location>
        <location evidence="3">Chloroplast outer membrane</location>
    </subcellularLocation>
</comment>
<feature type="compositionally biased region" description="Gly residues" evidence="4">
    <location>
        <begin position="110"/>
        <end position="125"/>
    </location>
</feature>
<dbReference type="PANTHER" id="PTHR12815:SF42">
    <property type="entry name" value="BACTERIAL SURFACE ANTIGEN (D15) DOMAIN-CONTAINING PROTEIN"/>
    <property type="match status" value="1"/>
</dbReference>
<dbReference type="InterPro" id="IPR039910">
    <property type="entry name" value="D15-like"/>
</dbReference>
<feature type="domain" description="Toc75-like second POTRA" evidence="6">
    <location>
        <begin position="298"/>
        <end position="369"/>
    </location>
</feature>
<dbReference type="OrthoDB" id="1161695at2759"/>
<dbReference type="OMA" id="VSDIMFF"/>
<comment type="caution">
    <text evidence="7">The sequence shown here is derived from an EMBL/GenBank/DDBJ whole genome shotgun (WGS) entry which is preliminary data.</text>
</comment>
<dbReference type="Pfam" id="PF25280">
    <property type="entry name" value="POTRA2_Toc75"/>
    <property type="match status" value="1"/>
</dbReference>
<sequence>MNTVISVATWVRVDLGQPTARGPRRGIKQPVLSRATRKKYSHQFRDTRGSRPAGHSGHGRAFSLGITLAREHTSGQPKLTKVSASDVGDVEISYEGGQNGRGNGDDTGDSNGGGHGGGGNGGSGGEESEGNYLFLLTALPVFSEYSQMLKDGDTEGLEGRGNADEEELDRATMDEDEEYDDENDEDDEDDEDEDIDVGRGKQPRGSKQPRNKDNFICESVLATNLPTGPGIPTKSELFQGLNARKGAELSKKDLSDDLEQLLNTGLFANVDANVTPKHDGYAVEFVFREKIWPQVQSFRVAGSTVLPKEIEQEVLKAARKSQNCTVRVLATAKNIVEGYYTSKGLTFGTISHFDGMENGEVVAHVIEGEITRVQSVFVDENLQPVPGNKGVTHPRVIQREHNFQVGNLYNVEDAKTALRDIFLLQLFDNVQVVPKPDERDPSKVQVDILLRERPTKTAETELEWSIAPGENGRPDLVSARPGGSVFFEHRNLDRWGRQLFGSISTANFLQPQEDLGFKLEYNHPYCKGDTDVDRTSFKAAAFNSRKLSPVFTGGPLMQEVPGVWVDRAGIKAGICQNFTRQSKCSLGAVLEEVTTRDDSGAVCVFGAKQLSNGSLSLDGPRTTLSDTGTDRVIFLQGNAMRDTTKFVNGTQVGARDILQVDQSVPFWLNGPIFNRSKLELTRFLKVLPENQKSSQPPPVVVLHTRAGHILGNCAAYDAFTLGGPHSCRGYTVGELGAARSFLETAVELRIPIPITLSHGFIFWERCSDLSSSSTLSGSPTEFYRRAGKGRTHGAGVKLGPVRAEWCVDCNSGTASTFIRFGERF</sequence>
<keyword evidence="8" id="KW-1185">Reference proteome</keyword>
<dbReference type="AlphaFoldDB" id="Q01F30"/>
<evidence type="ECO:0000256" key="3">
    <source>
        <dbReference type="ARBA" id="ARBA00024013"/>
    </source>
</evidence>
<gene>
    <name evidence="7" type="ORF">OT_ostta02g00670</name>
</gene>
<evidence type="ECO:0000259" key="6">
    <source>
        <dbReference type="Pfam" id="PF25280"/>
    </source>
</evidence>
<name>Q01F30_OSTTA</name>
<dbReference type="KEGG" id="ota:OT_ostta02g00670"/>
<dbReference type="GeneID" id="9837092"/>
<evidence type="ECO:0000256" key="1">
    <source>
        <dbReference type="ARBA" id="ARBA00022805"/>
    </source>
</evidence>
<organism evidence="7 8">
    <name type="scientific">Ostreococcus tauri</name>
    <name type="common">Marine green alga</name>
    <dbReference type="NCBI Taxonomy" id="70448"/>
    <lineage>
        <taxon>Eukaryota</taxon>
        <taxon>Viridiplantae</taxon>
        <taxon>Chlorophyta</taxon>
        <taxon>Mamiellophyceae</taxon>
        <taxon>Mamiellales</taxon>
        <taxon>Bathycoccaceae</taxon>
        <taxon>Ostreococcus</taxon>
    </lineage>
</organism>
<dbReference type="GO" id="GO:0045037">
    <property type="term" value="P:protein import into chloroplast stroma"/>
    <property type="evidence" value="ECO:0007669"/>
    <property type="project" value="TreeGrafter"/>
</dbReference>
<evidence type="ECO:0000313" key="8">
    <source>
        <dbReference type="Proteomes" id="UP000009170"/>
    </source>
</evidence>
<dbReference type="RefSeq" id="XP_003074813.1">
    <property type="nucleotide sequence ID" value="XM_003074765.1"/>
</dbReference>
<feature type="region of interest" description="Disordered" evidence="4">
    <location>
        <begin position="17"/>
        <end position="60"/>
    </location>
</feature>
<feature type="compositionally biased region" description="Basic and acidic residues" evidence="4">
    <location>
        <begin position="152"/>
        <end position="173"/>
    </location>
</feature>
<feature type="region of interest" description="Disordered" evidence="4">
    <location>
        <begin position="152"/>
        <end position="213"/>
    </location>
</feature>
<dbReference type="GO" id="GO:0009658">
    <property type="term" value="P:chloroplast organization"/>
    <property type="evidence" value="ECO:0007669"/>
    <property type="project" value="TreeGrafter"/>
</dbReference>
<dbReference type="STRING" id="70448.Q01F30"/>
<feature type="compositionally biased region" description="Acidic residues" evidence="4">
    <location>
        <begin position="174"/>
        <end position="195"/>
    </location>
</feature>
<dbReference type="PANTHER" id="PTHR12815">
    <property type="entry name" value="SORTING AND ASSEMBLY MACHINERY SAMM50 PROTEIN FAMILY MEMBER"/>
    <property type="match status" value="1"/>
</dbReference>
<dbReference type="GO" id="GO:0009707">
    <property type="term" value="C:chloroplast outer membrane"/>
    <property type="evidence" value="ECO:0007669"/>
    <property type="project" value="UniProtKB-SubCell"/>
</dbReference>
<feature type="domain" description="Bacterial surface antigen (D15)" evidence="5">
    <location>
        <begin position="512"/>
        <end position="803"/>
    </location>
</feature>
<evidence type="ECO:0000259" key="5">
    <source>
        <dbReference type="Pfam" id="PF01103"/>
    </source>
</evidence>